<organism evidence="1 2">
    <name type="scientific">Clavelina lepadiformis</name>
    <name type="common">Light-bulb sea squirt</name>
    <name type="synonym">Ascidia lepadiformis</name>
    <dbReference type="NCBI Taxonomy" id="159417"/>
    <lineage>
        <taxon>Eukaryota</taxon>
        <taxon>Metazoa</taxon>
        <taxon>Chordata</taxon>
        <taxon>Tunicata</taxon>
        <taxon>Ascidiacea</taxon>
        <taxon>Aplousobranchia</taxon>
        <taxon>Clavelinidae</taxon>
        <taxon>Clavelina</taxon>
    </lineage>
</organism>
<gene>
    <name evidence="1" type="ORF">CVLEPA_LOCUS23588</name>
</gene>
<keyword evidence="2" id="KW-1185">Reference proteome</keyword>
<dbReference type="Proteomes" id="UP001642483">
    <property type="component" value="Unassembled WGS sequence"/>
</dbReference>
<evidence type="ECO:0000313" key="2">
    <source>
        <dbReference type="Proteomes" id="UP001642483"/>
    </source>
</evidence>
<evidence type="ECO:0000313" key="1">
    <source>
        <dbReference type="EMBL" id="CAK8691042.1"/>
    </source>
</evidence>
<comment type="caution">
    <text evidence="1">The sequence shown here is derived from an EMBL/GenBank/DDBJ whole genome shotgun (WGS) entry which is preliminary data.</text>
</comment>
<dbReference type="EMBL" id="CAWYQH010000119">
    <property type="protein sequence ID" value="CAK8691042.1"/>
    <property type="molecule type" value="Genomic_DNA"/>
</dbReference>
<sequence length="209" mass="23679">MKVSFTESSWLPYSQKVPLDPNCVTRSASPGRSTAEVDHVKFKRGRGGGQDGLSSLEQPFKSLYRVISVSRIPGYLRRNGCGNLDIGKMEQFGRTVFLRPSEIRFSREEIPSKFADYGDLHRVVTKLILNPKLINTIPLMTISNRNNGEWHSENNRRLYVFRVLERKAVVDTIQVKISNQAIIPFVSDDGCHVRLHGKVKALPHCNCNL</sequence>
<name>A0ABP0GH05_CLALP</name>
<proteinExistence type="predicted"/>
<accession>A0ABP0GH05</accession>
<reference evidence="1 2" key="1">
    <citation type="submission" date="2024-02" db="EMBL/GenBank/DDBJ databases">
        <authorList>
            <person name="Daric V."/>
            <person name="Darras S."/>
        </authorList>
    </citation>
    <scope>NUCLEOTIDE SEQUENCE [LARGE SCALE GENOMIC DNA]</scope>
</reference>
<protein>
    <submittedName>
        <fullName evidence="1">Uncharacterized protein</fullName>
    </submittedName>
</protein>